<evidence type="ECO:0000259" key="11">
    <source>
        <dbReference type="Pfam" id="PF07523"/>
    </source>
</evidence>
<evidence type="ECO:0000313" key="13">
    <source>
        <dbReference type="Proteomes" id="UP001268896"/>
    </source>
</evidence>
<evidence type="ECO:0000256" key="6">
    <source>
        <dbReference type="SAM" id="MobiDB-lite"/>
    </source>
</evidence>
<feature type="domain" description="Ig-like" evidence="11">
    <location>
        <begin position="860"/>
        <end position="927"/>
    </location>
</feature>
<keyword evidence="4" id="KW-0677">Repeat</keyword>
<dbReference type="InterPro" id="IPR019931">
    <property type="entry name" value="LPXTG_anchor"/>
</dbReference>
<keyword evidence="1" id="KW-0134">Cell wall</keyword>
<evidence type="ECO:0000256" key="2">
    <source>
        <dbReference type="ARBA" id="ARBA00022525"/>
    </source>
</evidence>
<feature type="domain" description="Ig-like" evidence="11">
    <location>
        <begin position="416"/>
        <end position="483"/>
    </location>
</feature>
<evidence type="ECO:0000256" key="8">
    <source>
        <dbReference type="SAM" id="SignalP"/>
    </source>
</evidence>
<keyword evidence="3 8" id="KW-0732">Signal</keyword>
<evidence type="ECO:0000256" key="1">
    <source>
        <dbReference type="ARBA" id="ARBA00022512"/>
    </source>
</evidence>
<dbReference type="Gene3D" id="3.10.20.320">
    <property type="entry name" value="Putative peptidoglycan bound protein (lpxtg motif)"/>
    <property type="match status" value="1"/>
</dbReference>
<name>A0AAW8UIU7_ENTCA</name>
<evidence type="ECO:0000259" key="10">
    <source>
        <dbReference type="Pfam" id="PF06458"/>
    </source>
</evidence>
<evidence type="ECO:0000256" key="7">
    <source>
        <dbReference type="SAM" id="Phobius"/>
    </source>
</evidence>
<evidence type="ECO:0000256" key="4">
    <source>
        <dbReference type="ARBA" id="ARBA00022737"/>
    </source>
</evidence>
<keyword evidence="2" id="KW-0964">Secreted</keyword>
<keyword evidence="5" id="KW-0572">Peptidoglycan-anchor</keyword>
<comment type="caution">
    <text evidence="12">The sequence shown here is derived from an EMBL/GenBank/DDBJ whole genome shotgun (WGS) entry which is preliminary data.</text>
</comment>
<dbReference type="EMBL" id="JARQDV010000001">
    <property type="protein sequence ID" value="MDT2963607.1"/>
    <property type="molecule type" value="Genomic_DNA"/>
</dbReference>
<feature type="region of interest" description="Disordered" evidence="6">
    <location>
        <begin position="1077"/>
        <end position="1114"/>
    </location>
</feature>
<feature type="domain" description="Ig-like" evidence="11">
    <location>
        <begin position="564"/>
        <end position="631"/>
    </location>
</feature>
<proteinExistence type="predicted"/>
<organism evidence="12 13">
    <name type="scientific">Enterococcus casseliflavus</name>
    <name type="common">Enterococcus flavescens</name>
    <dbReference type="NCBI Taxonomy" id="37734"/>
    <lineage>
        <taxon>Bacteria</taxon>
        <taxon>Bacillati</taxon>
        <taxon>Bacillota</taxon>
        <taxon>Bacilli</taxon>
        <taxon>Lactobacillales</taxon>
        <taxon>Enterococcaceae</taxon>
        <taxon>Enterococcus</taxon>
    </lineage>
</organism>
<feature type="domain" description="MucBP" evidence="10">
    <location>
        <begin position="262"/>
        <end position="329"/>
    </location>
</feature>
<feature type="compositionally biased region" description="Low complexity" evidence="6">
    <location>
        <begin position="104"/>
        <end position="114"/>
    </location>
</feature>
<feature type="region of interest" description="Disordered" evidence="6">
    <location>
        <begin position="50"/>
        <end position="123"/>
    </location>
</feature>
<reference evidence="12" key="1">
    <citation type="submission" date="2023-03" db="EMBL/GenBank/DDBJ databases">
        <authorList>
            <person name="Shen W."/>
            <person name="Cai J."/>
        </authorList>
    </citation>
    <scope>NUCLEOTIDE SEQUENCE</scope>
    <source>
        <strain evidence="12">K72-2</strain>
    </source>
</reference>
<dbReference type="InterPro" id="IPR013783">
    <property type="entry name" value="Ig-like_fold"/>
</dbReference>
<dbReference type="Pfam" id="PF07523">
    <property type="entry name" value="Big_3"/>
    <property type="match status" value="10"/>
</dbReference>
<feature type="domain" description="Ig-like" evidence="11">
    <location>
        <begin position="638"/>
        <end position="705"/>
    </location>
</feature>
<keyword evidence="7" id="KW-0812">Transmembrane</keyword>
<feature type="domain" description="Ig-like" evidence="11">
    <location>
        <begin position="341"/>
        <end position="408"/>
    </location>
</feature>
<dbReference type="InterPro" id="IPR022038">
    <property type="entry name" value="Ig-like_bact"/>
</dbReference>
<feature type="domain" description="Gram-positive cocci surface proteins LPxTG" evidence="9">
    <location>
        <begin position="1106"/>
        <end position="1148"/>
    </location>
</feature>
<feature type="compositionally biased region" description="Basic and acidic residues" evidence="6">
    <location>
        <begin position="52"/>
        <end position="76"/>
    </location>
</feature>
<dbReference type="Gene3D" id="2.60.40.10">
    <property type="entry name" value="Immunoglobulins"/>
    <property type="match status" value="10"/>
</dbReference>
<evidence type="ECO:0000259" key="9">
    <source>
        <dbReference type="Pfam" id="PF00746"/>
    </source>
</evidence>
<feature type="domain" description="Ig-like" evidence="11">
    <location>
        <begin position="712"/>
        <end position="779"/>
    </location>
</feature>
<feature type="signal peptide" evidence="8">
    <location>
        <begin position="1"/>
        <end position="25"/>
    </location>
</feature>
<accession>A0AAW8UIU7</accession>
<dbReference type="Proteomes" id="UP001268896">
    <property type="component" value="Unassembled WGS sequence"/>
</dbReference>
<feature type="transmembrane region" description="Helical" evidence="7">
    <location>
        <begin position="1122"/>
        <end position="1141"/>
    </location>
</feature>
<keyword evidence="7" id="KW-1133">Transmembrane helix</keyword>
<feature type="domain" description="Ig-like" evidence="11">
    <location>
        <begin position="490"/>
        <end position="557"/>
    </location>
</feature>
<gene>
    <name evidence="12" type="ORF">P7I32_03245</name>
</gene>
<evidence type="ECO:0000256" key="3">
    <source>
        <dbReference type="ARBA" id="ARBA00022729"/>
    </source>
</evidence>
<feature type="domain" description="Ig-like" evidence="11">
    <location>
        <begin position="1008"/>
        <end position="1075"/>
    </location>
</feature>
<protein>
    <submittedName>
        <fullName evidence="12">Bacterial Ig-like domain-containing protein</fullName>
    </submittedName>
</protein>
<dbReference type="Pfam" id="PF06458">
    <property type="entry name" value="MucBP"/>
    <property type="match status" value="1"/>
</dbReference>
<evidence type="ECO:0000256" key="5">
    <source>
        <dbReference type="ARBA" id="ARBA00023088"/>
    </source>
</evidence>
<feature type="domain" description="Ig-like" evidence="11">
    <location>
        <begin position="786"/>
        <end position="853"/>
    </location>
</feature>
<sequence>MKNKHMHLFLVGLLFGSIVMNPVQALTDTLGIAPAQEQEATNLLSEPLNSFEKSENQEPSPENKDVFSESEAKENLLENETSSSLEDDAAMNEEQSDNSKELSESQSSESNTSESMKDNADQNQIHKKDSKMLMAPMEASETFTYDLTVEYDPLKFKSLVIDLPIPEKYIQDELYFRLLLGGDDGNFYEYKSDQQYFMTGSSHSNPVIGVNTLQMSWSNFTQGWSPDDYEYFGFTVVIPYKDANGNDLFTAAYNIRFTNSHLTIQYVDESGHEIYPSRRIDDSRNQPYNVSTSDYIPQIPGYELDTSKLPSNAIGVFQRGEFTVTYVYQKVQIDYTDILIKDSTIHTQDTWSPIDNFIEASSKEGKQLTYEEFLANGGIVSGTVDTQTAGTYTVSYTLNNLTKDATIVVKPRLTAINVSDSTIYVGDPWEAEDNFESALDKDGNDVDFSALTVDASKADTSKAGSFDVTYTYDGVTSTAIVTVKEKQTAVNVHDSTIYVGDSWEAEDNFESALDKDGNDVDFSALTVDASKADTSKAGSFDVTYTYDGVTSTAIVTVKEKQTAVNVHDSTIYVGDSWEAEDNFDSALDKDGNPIDFQELTVDASKAETNKAGTFEVTYTYDGVTSTAIITVKEKMPAVNVHDSTIYVGDSWQAEDNFDSALDKDGNDVALSELTVDASKADTSKAGTFEVKYTYDGVTSTAIVTVKEKMTAVNVHDSTIYVGDNWEAEDNFDSALDKDGNDVALSELTVDASKADTSKAGSFKVTYTYDGVTSTATITVKEKMTAVNVHDSTIYVGDNWEAEDNFDSALDKDGNDVALSDQTVDASKADTSKAGSFEVTFTYDGITSKAIVTVKEKMTAVNVHDSTIYVGDNWEAEDNFDSALDKDGNNVDFSALTVDASQADMSKAGSFEVAYTYDGITSTAIVTVKEKMTAVNVHDSTIYVGDNWQAEDNFDSALDKDGNNVDFSALTVDASKADMGKEGTFKVTYTYDGVTSTAIITVKEIMTAINVHDSTIYVGDKWTAKENFDNALDKAGKKVVYEDLTVDASQVDPSKAGSYEVSYSYDGITVTATVTVKEKPSQEKPADDSTHATPEQEKENQKKTTPDSKKQVTLPKTNENKSVVELVAGVIIVLLTGVIFFWKKRKVNKE</sequence>
<feature type="domain" description="Ig-like" evidence="11">
    <location>
        <begin position="934"/>
        <end position="1001"/>
    </location>
</feature>
<dbReference type="Pfam" id="PF00746">
    <property type="entry name" value="Gram_pos_anchor"/>
    <property type="match status" value="1"/>
</dbReference>
<dbReference type="InterPro" id="IPR009459">
    <property type="entry name" value="MucBP_dom"/>
</dbReference>
<feature type="compositionally biased region" description="Basic and acidic residues" evidence="6">
    <location>
        <begin position="1077"/>
        <end position="1109"/>
    </location>
</feature>
<keyword evidence="7" id="KW-0472">Membrane</keyword>
<dbReference type="AlphaFoldDB" id="A0AAW8UIU7"/>
<evidence type="ECO:0000313" key="12">
    <source>
        <dbReference type="EMBL" id="MDT2963607.1"/>
    </source>
</evidence>
<feature type="chain" id="PRO_5043790736" evidence="8">
    <location>
        <begin position="26"/>
        <end position="1149"/>
    </location>
</feature>
<feature type="compositionally biased region" description="Acidic residues" evidence="6">
    <location>
        <begin position="85"/>
        <end position="96"/>
    </location>
</feature>
<dbReference type="NCBIfam" id="TIGR01167">
    <property type="entry name" value="LPXTG_anchor"/>
    <property type="match status" value="1"/>
</dbReference>
<dbReference type="RefSeq" id="WP_311903582.1">
    <property type="nucleotide sequence ID" value="NZ_JARQDV010000001.1"/>
</dbReference>